<dbReference type="OrthoDB" id="60984at2759"/>
<evidence type="ECO:0000256" key="1">
    <source>
        <dbReference type="ARBA" id="ARBA00004141"/>
    </source>
</evidence>
<feature type="transmembrane region" description="Helical" evidence="6">
    <location>
        <begin position="141"/>
        <end position="163"/>
    </location>
</feature>
<evidence type="ECO:0000256" key="3">
    <source>
        <dbReference type="ARBA" id="ARBA00022692"/>
    </source>
</evidence>
<evidence type="ECO:0000313" key="9">
    <source>
        <dbReference type="Proteomes" id="UP000494256"/>
    </source>
</evidence>
<dbReference type="PROSITE" id="PS50850">
    <property type="entry name" value="MFS"/>
    <property type="match status" value="1"/>
</dbReference>
<evidence type="ECO:0000256" key="5">
    <source>
        <dbReference type="ARBA" id="ARBA00023136"/>
    </source>
</evidence>
<feature type="domain" description="Major facilitator superfamily (MFS) profile" evidence="7">
    <location>
        <begin position="62"/>
        <end position="499"/>
    </location>
</feature>
<feature type="transmembrane region" description="Helical" evidence="6">
    <location>
        <begin position="449"/>
        <end position="474"/>
    </location>
</feature>
<dbReference type="Gene3D" id="1.20.1250.20">
    <property type="entry name" value="MFS general substrate transporter like domains"/>
    <property type="match status" value="1"/>
</dbReference>
<evidence type="ECO:0000256" key="6">
    <source>
        <dbReference type="SAM" id="Phobius"/>
    </source>
</evidence>
<feature type="transmembrane region" description="Helical" evidence="6">
    <location>
        <begin position="77"/>
        <end position="100"/>
    </location>
</feature>
<dbReference type="GO" id="GO:0016020">
    <property type="term" value="C:membrane"/>
    <property type="evidence" value="ECO:0007669"/>
    <property type="project" value="UniProtKB-SubCell"/>
</dbReference>
<dbReference type="Pfam" id="PF07690">
    <property type="entry name" value="MFS_1"/>
    <property type="match status" value="1"/>
</dbReference>
<gene>
    <name evidence="8" type="ORF">APLA_LOCUS12305</name>
</gene>
<accession>A0A8S1ASI1</accession>
<dbReference type="PANTHER" id="PTHR23511:SF35">
    <property type="entry name" value="MAJOR FACILITATOR SUPERFAMILY (MFS) PROFILE DOMAIN-CONTAINING PROTEIN"/>
    <property type="match status" value="1"/>
</dbReference>
<keyword evidence="5 6" id="KW-0472">Membrane</keyword>
<comment type="caution">
    <text evidence="8">The sequence shown here is derived from an EMBL/GenBank/DDBJ whole genome shotgun (WGS) entry which is preliminary data.</text>
</comment>
<keyword evidence="2" id="KW-0813">Transport</keyword>
<feature type="transmembrane region" description="Helical" evidence="6">
    <location>
        <begin position="112"/>
        <end position="129"/>
    </location>
</feature>
<keyword evidence="3 6" id="KW-0812">Transmembrane</keyword>
<protein>
    <recommendedName>
        <fullName evidence="7">Major facilitator superfamily (MFS) profile domain-containing protein</fullName>
    </recommendedName>
</protein>
<dbReference type="InterPro" id="IPR036259">
    <property type="entry name" value="MFS_trans_sf"/>
</dbReference>
<proteinExistence type="predicted"/>
<evidence type="ECO:0000259" key="7">
    <source>
        <dbReference type="PROSITE" id="PS50850"/>
    </source>
</evidence>
<feature type="transmembrane region" description="Helical" evidence="6">
    <location>
        <begin position="199"/>
        <end position="222"/>
    </location>
</feature>
<name>A0A8S1ASI1_ARCPL</name>
<organism evidence="8 9">
    <name type="scientific">Arctia plantaginis</name>
    <name type="common">Wood tiger moth</name>
    <name type="synonym">Phalaena plantaginis</name>
    <dbReference type="NCBI Taxonomy" id="874455"/>
    <lineage>
        <taxon>Eukaryota</taxon>
        <taxon>Metazoa</taxon>
        <taxon>Ecdysozoa</taxon>
        <taxon>Arthropoda</taxon>
        <taxon>Hexapoda</taxon>
        <taxon>Insecta</taxon>
        <taxon>Pterygota</taxon>
        <taxon>Neoptera</taxon>
        <taxon>Endopterygota</taxon>
        <taxon>Lepidoptera</taxon>
        <taxon>Glossata</taxon>
        <taxon>Ditrysia</taxon>
        <taxon>Noctuoidea</taxon>
        <taxon>Erebidae</taxon>
        <taxon>Arctiinae</taxon>
        <taxon>Arctia</taxon>
    </lineage>
</organism>
<dbReference type="AlphaFoldDB" id="A0A8S1ASI1"/>
<keyword evidence="4 6" id="KW-1133">Transmembrane helix</keyword>
<feature type="transmembrane region" description="Helical" evidence="6">
    <location>
        <begin position="416"/>
        <end position="437"/>
    </location>
</feature>
<feature type="transmembrane region" description="Helical" evidence="6">
    <location>
        <begin position="391"/>
        <end position="410"/>
    </location>
</feature>
<dbReference type="Proteomes" id="UP000494256">
    <property type="component" value="Unassembled WGS sequence"/>
</dbReference>
<dbReference type="SUPFAM" id="SSF103473">
    <property type="entry name" value="MFS general substrate transporter"/>
    <property type="match status" value="1"/>
</dbReference>
<evidence type="ECO:0000256" key="2">
    <source>
        <dbReference type="ARBA" id="ARBA00022448"/>
    </source>
</evidence>
<dbReference type="InterPro" id="IPR011701">
    <property type="entry name" value="MFS"/>
</dbReference>
<dbReference type="GO" id="GO:0022857">
    <property type="term" value="F:transmembrane transporter activity"/>
    <property type="evidence" value="ECO:0007669"/>
    <property type="project" value="InterPro"/>
</dbReference>
<dbReference type="PANTHER" id="PTHR23511">
    <property type="entry name" value="SYNAPTIC VESICLE GLYCOPROTEIN 2"/>
    <property type="match status" value="1"/>
</dbReference>
<feature type="transmembrane region" description="Helical" evidence="6">
    <location>
        <begin position="365"/>
        <end position="384"/>
    </location>
</feature>
<dbReference type="EMBL" id="CADEBD010000337">
    <property type="protein sequence ID" value="CAB3248049.1"/>
    <property type="molecule type" value="Genomic_DNA"/>
</dbReference>
<evidence type="ECO:0000256" key="4">
    <source>
        <dbReference type="ARBA" id="ARBA00022989"/>
    </source>
</evidence>
<dbReference type="InterPro" id="IPR020846">
    <property type="entry name" value="MFS_dom"/>
</dbReference>
<comment type="subcellular location">
    <subcellularLocation>
        <location evidence="1">Membrane</location>
        <topology evidence="1">Multi-pass membrane protein</topology>
    </subcellularLocation>
</comment>
<feature type="transmembrane region" description="Helical" evidence="6">
    <location>
        <begin position="170"/>
        <end position="187"/>
    </location>
</feature>
<sequence length="499" mass="55185">MFCCCLFADRKAKVNSVLLNGINRNILKLFKYLSFFKMSKLPETAPTAERPVYPASAELERGLDLVGLGWYNLRYCMTLLLVLLSSVMETVGTTILLPAAKCDLNISDKQRGLVFSIPYIGIFLTSYFYGYLVDTQGRRKMLIYTSLLTGCTNILAAFMPNLLTFSICKFLTSLCISVPFAIPFTFIGEIVPARYRDMLLSLVNALQTAGAILASLIAWAIIPLDFRIDVESPKFLLSQGKPEAALKVLQIMYAANKRKQPEDFPMKSLPTPPTLKYKSVFASMKGHTMTLMKWQYFKYLLLNGSLLFGIFFVLNGINMWVFEVLNRILSNDSNDKIVCEVIMAHPQHNDEGLCDDSIDIAAFKINTMAQLFCSVIGLGISLAVTLIGKKLLLLTCFYLIGAFSIVLNHVTCDVLTAALISLFPLLALAIGPVNAYALQIFPTHIRGMAVCVCMMVGRLGSISGSALTGCLINVVCTTMFYGNSLLLIACGSLTFFHKK</sequence>
<reference evidence="8 9" key="1">
    <citation type="submission" date="2020-04" db="EMBL/GenBank/DDBJ databases">
        <authorList>
            <person name="Wallbank WR R."/>
            <person name="Pardo Diaz C."/>
            <person name="Kozak K."/>
            <person name="Martin S."/>
            <person name="Jiggins C."/>
            <person name="Moest M."/>
            <person name="Warren A I."/>
            <person name="Byers J.R.P. K."/>
            <person name="Montejo-Kovacevich G."/>
            <person name="Yen C E."/>
        </authorList>
    </citation>
    <scope>NUCLEOTIDE SEQUENCE [LARGE SCALE GENOMIC DNA]</scope>
</reference>
<evidence type="ECO:0000313" key="8">
    <source>
        <dbReference type="EMBL" id="CAB3248049.1"/>
    </source>
</evidence>
<feature type="transmembrane region" description="Helical" evidence="6">
    <location>
        <begin position="299"/>
        <end position="322"/>
    </location>
</feature>